<proteinExistence type="predicted"/>
<sequence length="37" mass="4283">MPVPQCTGIYYLYSLAMKASLEKKACNDWSHYRSNVN</sequence>
<accession>A0A8S5QSZ2</accession>
<reference evidence="1" key="1">
    <citation type="journal article" date="2021" name="Proc. Natl. Acad. Sci. U.S.A.">
        <title>A Catalog of Tens of Thousands of Viruses from Human Metagenomes Reveals Hidden Associations with Chronic Diseases.</title>
        <authorList>
            <person name="Tisza M.J."/>
            <person name="Buck C.B."/>
        </authorList>
    </citation>
    <scope>NUCLEOTIDE SEQUENCE</scope>
    <source>
        <strain evidence="1">CtoNH1</strain>
    </source>
</reference>
<dbReference type="EMBL" id="BK015718">
    <property type="protein sequence ID" value="DAE21853.1"/>
    <property type="molecule type" value="Genomic_DNA"/>
</dbReference>
<name>A0A8S5QSZ2_9CAUD</name>
<evidence type="ECO:0000313" key="1">
    <source>
        <dbReference type="EMBL" id="DAE21853.1"/>
    </source>
</evidence>
<organism evidence="1">
    <name type="scientific">Myoviridae sp. ctoNH1</name>
    <dbReference type="NCBI Taxonomy" id="2826695"/>
    <lineage>
        <taxon>Viruses</taxon>
        <taxon>Duplodnaviria</taxon>
        <taxon>Heunggongvirae</taxon>
        <taxon>Uroviricota</taxon>
        <taxon>Caudoviricetes</taxon>
    </lineage>
</organism>
<protein>
    <submittedName>
        <fullName evidence="1">Uncharacterized protein</fullName>
    </submittedName>
</protein>